<dbReference type="OrthoDB" id="3062721at2759"/>
<name>A0A2A9NQ89_9AGAR</name>
<feature type="region of interest" description="Disordered" evidence="1">
    <location>
        <begin position="61"/>
        <end position="139"/>
    </location>
</feature>
<feature type="region of interest" description="Disordered" evidence="1">
    <location>
        <begin position="181"/>
        <end position="278"/>
    </location>
</feature>
<dbReference type="STRING" id="703135.A0A2A9NQ89"/>
<proteinExistence type="predicted"/>
<protein>
    <submittedName>
        <fullName evidence="2">Uncharacterized protein</fullName>
    </submittedName>
</protein>
<evidence type="ECO:0000256" key="1">
    <source>
        <dbReference type="SAM" id="MobiDB-lite"/>
    </source>
</evidence>
<reference evidence="2 3" key="1">
    <citation type="submission" date="2014-02" db="EMBL/GenBank/DDBJ databases">
        <title>Transposable element dynamics among asymbiotic and ectomycorrhizal Amanita fungi.</title>
        <authorList>
            <consortium name="DOE Joint Genome Institute"/>
            <person name="Hess J."/>
            <person name="Skrede I."/>
            <person name="Wolfe B."/>
            <person name="LaButti K."/>
            <person name="Ohm R.A."/>
            <person name="Grigoriev I.V."/>
            <person name="Pringle A."/>
        </authorList>
    </citation>
    <scope>NUCLEOTIDE SEQUENCE [LARGE SCALE GENOMIC DNA]</scope>
    <source>
        <strain evidence="2 3">SKay4041</strain>
    </source>
</reference>
<feature type="compositionally biased region" description="Low complexity" evidence="1">
    <location>
        <begin position="225"/>
        <end position="249"/>
    </location>
</feature>
<evidence type="ECO:0000313" key="2">
    <source>
        <dbReference type="EMBL" id="PFH52278.1"/>
    </source>
</evidence>
<sequence>MPDSPDNRPLLVTLSARALSSLGFGLSIIAMSLEWLFPTVLEKQPVSFVLLLQRQENIGLSSHSGDGAISRRQSAPPIYSSPRSRPVDEHSQNPTKHVSFIEGTAVPPSAVREPHTSISAPAFHPCDKQNSRSSSASSNIFLSSPTQTLVDCSDKDSDAGVCSSPSKTSFLRTLSIPKYTGSKCKPPDDVSDSSSLVKPSKKHGRRFVPWHSRSRSKDESPAQHSRSSSPSLLPFLRTTTTRDTSKSPSAGFPFSRSKKQRRCSMPVPRTSPYDAPYFATPPISFEEAEEYFYHDSARERA</sequence>
<feature type="compositionally biased region" description="Basic residues" evidence="1">
    <location>
        <begin position="199"/>
        <end position="214"/>
    </location>
</feature>
<gene>
    <name evidence="2" type="ORF">AMATHDRAFT_46406</name>
</gene>
<dbReference type="AlphaFoldDB" id="A0A2A9NQ89"/>
<evidence type="ECO:0000313" key="3">
    <source>
        <dbReference type="Proteomes" id="UP000242287"/>
    </source>
</evidence>
<organism evidence="2 3">
    <name type="scientific">Amanita thiersii Skay4041</name>
    <dbReference type="NCBI Taxonomy" id="703135"/>
    <lineage>
        <taxon>Eukaryota</taxon>
        <taxon>Fungi</taxon>
        <taxon>Dikarya</taxon>
        <taxon>Basidiomycota</taxon>
        <taxon>Agaricomycotina</taxon>
        <taxon>Agaricomycetes</taxon>
        <taxon>Agaricomycetidae</taxon>
        <taxon>Agaricales</taxon>
        <taxon>Pluteineae</taxon>
        <taxon>Amanitaceae</taxon>
        <taxon>Amanita</taxon>
    </lineage>
</organism>
<dbReference type="EMBL" id="KZ301980">
    <property type="protein sequence ID" value="PFH52278.1"/>
    <property type="molecule type" value="Genomic_DNA"/>
</dbReference>
<keyword evidence="3" id="KW-1185">Reference proteome</keyword>
<dbReference type="Proteomes" id="UP000242287">
    <property type="component" value="Unassembled WGS sequence"/>
</dbReference>
<accession>A0A2A9NQ89</accession>